<protein>
    <submittedName>
        <fullName evidence="2">NBS-LRR type resistance protein</fullName>
    </submittedName>
</protein>
<sequence length="169" mass="18158">MHSGSDKKTRRVHMAFTHPSCLSSSSGPVERTYQSSAPEGCTYQSSAPEGCTYQSSAPEGGTYQSSAPGGNTYQSSAPEGCTYQSSAPEGCTYPYSVPSLPCNLLWITTVSAWTRGPVVGKPLPDTRLCPSIESTLNRSTQEKEAISNQACRGTRELKRQLCTTFKGEK</sequence>
<proteinExistence type="predicted"/>
<gene>
    <name evidence="2" type="ORF">E6C27_scaffold853G00060</name>
</gene>
<name>A0A5A7SNC1_CUCMM</name>
<dbReference type="EMBL" id="SSTE01021224">
    <property type="protein sequence ID" value="KAA0032684.1"/>
    <property type="molecule type" value="Genomic_DNA"/>
</dbReference>
<dbReference type="AlphaFoldDB" id="A0A5A7SNC1"/>
<feature type="region of interest" description="Disordered" evidence="1">
    <location>
        <begin position="22"/>
        <end position="79"/>
    </location>
</feature>
<evidence type="ECO:0000313" key="2">
    <source>
        <dbReference type="EMBL" id="KAA0032684.1"/>
    </source>
</evidence>
<dbReference type="STRING" id="1194695.A0A5A7SNC1"/>
<dbReference type="Proteomes" id="UP000321393">
    <property type="component" value="Unassembled WGS sequence"/>
</dbReference>
<comment type="caution">
    <text evidence="2">The sequence shown here is derived from an EMBL/GenBank/DDBJ whole genome shotgun (WGS) entry which is preliminary data.</text>
</comment>
<organism evidence="2 3">
    <name type="scientific">Cucumis melo var. makuwa</name>
    <name type="common">Oriental melon</name>
    <dbReference type="NCBI Taxonomy" id="1194695"/>
    <lineage>
        <taxon>Eukaryota</taxon>
        <taxon>Viridiplantae</taxon>
        <taxon>Streptophyta</taxon>
        <taxon>Embryophyta</taxon>
        <taxon>Tracheophyta</taxon>
        <taxon>Spermatophyta</taxon>
        <taxon>Magnoliopsida</taxon>
        <taxon>eudicotyledons</taxon>
        <taxon>Gunneridae</taxon>
        <taxon>Pentapetalae</taxon>
        <taxon>rosids</taxon>
        <taxon>fabids</taxon>
        <taxon>Cucurbitales</taxon>
        <taxon>Cucurbitaceae</taxon>
        <taxon>Benincaseae</taxon>
        <taxon>Cucumis</taxon>
    </lineage>
</organism>
<accession>A0A5A7SNC1</accession>
<reference evidence="2 3" key="1">
    <citation type="submission" date="2019-08" db="EMBL/GenBank/DDBJ databases">
        <title>Draft genome sequences of two oriental melons (Cucumis melo L. var makuwa).</title>
        <authorList>
            <person name="Kwon S.-Y."/>
        </authorList>
    </citation>
    <scope>NUCLEOTIDE SEQUENCE [LARGE SCALE GENOMIC DNA]</scope>
    <source>
        <strain evidence="3">cv. SW 3</strain>
        <tissue evidence="2">Leaf</tissue>
    </source>
</reference>
<evidence type="ECO:0000256" key="1">
    <source>
        <dbReference type="SAM" id="MobiDB-lite"/>
    </source>
</evidence>
<evidence type="ECO:0000313" key="3">
    <source>
        <dbReference type="Proteomes" id="UP000321393"/>
    </source>
</evidence>